<protein>
    <submittedName>
        <fullName evidence="1">Uncharacterized protein</fullName>
    </submittedName>
</protein>
<dbReference type="KEGG" id="vg:65108467"/>
<proteinExistence type="predicted"/>
<keyword evidence="2" id="KW-1185">Reference proteome</keyword>
<organism evidence="1 2">
    <name type="scientific">Escherichia phage EcS1</name>
    <dbReference type="NCBI Taxonomy" id="2083276"/>
    <lineage>
        <taxon>Viruses</taxon>
        <taxon>Duplodnaviria</taxon>
        <taxon>Heunggongvirae</taxon>
        <taxon>Uroviricota</taxon>
        <taxon>Caudoviricetes</taxon>
        <taxon>Pantevenvirales</taxon>
        <taxon>Straboviridae</taxon>
        <taxon>Tevenvirinae</taxon>
        <taxon>Kagamiyamavirus</taxon>
        <taxon>Kagamiyamavirus ecs1</taxon>
    </lineage>
</organism>
<sequence>MSIPEICWQVAHWNNDEKYQRRIVSAANRYELQNGEPLVIPCVRHYSKEHHPILTALKGIIKTRHVVEPNQGFIDQYSNYWTREEAMVIATHAGQVKIDRCGPETMLFSEDLY</sequence>
<dbReference type="Pfam" id="PF26092">
    <property type="entry name" value="T4_Y16D"/>
    <property type="match status" value="1"/>
</dbReference>
<dbReference type="Proteomes" id="UP000250157">
    <property type="component" value="Segment"/>
</dbReference>
<evidence type="ECO:0000313" key="1">
    <source>
        <dbReference type="EMBL" id="BBC78328.1"/>
    </source>
</evidence>
<dbReference type="EMBL" id="LC371242">
    <property type="protein sequence ID" value="BBC78328.1"/>
    <property type="molecule type" value="Genomic_DNA"/>
</dbReference>
<dbReference type="RefSeq" id="YP_010090975.1">
    <property type="nucleotide sequence ID" value="NC_055721.1"/>
</dbReference>
<reference evidence="1 2" key="1">
    <citation type="submission" date="2018-02" db="EMBL/GenBank/DDBJ databases">
        <title>Full genome sequencing of a novel polyvalent bacteriophage as one of T4-Family member.</title>
        <authorList>
            <person name="Kawasaki T."/>
            <person name="Saad A.M."/>
            <person name="Yamada T."/>
        </authorList>
    </citation>
    <scope>NUCLEOTIDE SEQUENCE [LARGE SCALE GENOMIC DNA]</scope>
    <source>
        <strain evidence="1 2">EcS1</strain>
    </source>
</reference>
<dbReference type="InterPro" id="IPR058630">
    <property type="entry name" value="T4_Y16D"/>
</dbReference>
<accession>A0A2Z5ZCD6</accession>
<evidence type="ECO:0000313" key="2">
    <source>
        <dbReference type="Proteomes" id="UP000250157"/>
    </source>
</evidence>
<name>A0A2Z5ZCD6_9CAUD</name>
<dbReference type="GeneID" id="65108467"/>